<feature type="compositionally biased region" description="Polar residues" evidence="1">
    <location>
        <begin position="1"/>
        <end position="17"/>
    </location>
</feature>
<dbReference type="EMBL" id="CP097505">
    <property type="protein sequence ID" value="URD93067.1"/>
    <property type="molecule type" value="Genomic_DNA"/>
</dbReference>
<sequence length="106" mass="11936">MEAQEPTTYSASGLSQNHSRHRRPANKQEAKEQEFVARSYQARRMQFCRVLLHSSDSRVCLACEKNLMAVHDCLIASEFSDLDDQTLGAFTVAGHSRGGVLESSYW</sequence>
<feature type="region of interest" description="Disordered" evidence="1">
    <location>
        <begin position="1"/>
        <end position="34"/>
    </location>
</feature>
<dbReference type="Proteomes" id="UP001055439">
    <property type="component" value="Chromosome 3"/>
</dbReference>
<name>A0A9E7FDB6_9LILI</name>
<dbReference type="AlphaFoldDB" id="A0A9E7FDB6"/>
<evidence type="ECO:0000313" key="3">
    <source>
        <dbReference type="Proteomes" id="UP001055439"/>
    </source>
</evidence>
<protein>
    <submittedName>
        <fullName evidence="2">Uncharacterized protein</fullName>
    </submittedName>
</protein>
<gene>
    <name evidence="2" type="ORF">MUK42_00652</name>
</gene>
<reference evidence="2" key="1">
    <citation type="submission" date="2022-05" db="EMBL/GenBank/DDBJ databases">
        <title>The Musa troglodytarum L. genome provides insights into the mechanism of non-climacteric behaviour and enrichment of carotenoids.</title>
        <authorList>
            <person name="Wang J."/>
        </authorList>
    </citation>
    <scope>NUCLEOTIDE SEQUENCE</scope>
    <source>
        <tissue evidence="2">Leaf</tissue>
    </source>
</reference>
<keyword evidence="3" id="KW-1185">Reference proteome</keyword>
<organism evidence="2 3">
    <name type="scientific">Musa troglodytarum</name>
    <name type="common">fe'i banana</name>
    <dbReference type="NCBI Taxonomy" id="320322"/>
    <lineage>
        <taxon>Eukaryota</taxon>
        <taxon>Viridiplantae</taxon>
        <taxon>Streptophyta</taxon>
        <taxon>Embryophyta</taxon>
        <taxon>Tracheophyta</taxon>
        <taxon>Spermatophyta</taxon>
        <taxon>Magnoliopsida</taxon>
        <taxon>Liliopsida</taxon>
        <taxon>Zingiberales</taxon>
        <taxon>Musaceae</taxon>
        <taxon>Musa</taxon>
    </lineage>
</organism>
<evidence type="ECO:0000313" key="2">
    <source>
        <dbReference type="EMBL" id="URD93067.1"/>
    </source>
</evidence>
<proteinExistence type="predicted"/>
<evidence type="ECO:0000256" key="1">
    <source>
        <dbReference type="SAM" id="MobiDB-lite"/>
    </source>
</evidence>
<accession>A0A9E7FDB6</accession>